<dbReference type="Proteomes" id="UP000652153">
    <property type="component" value="Unassembled WGS sequence"/>
</dbReference>
<keyword evidence="2" id="KW-1185">Reference proteome</keyword>
<name>A0ABQ1ZGJ3_9BACL</name>
<comment type="caution">
    <text evidence="1">The sequence shown here is derived from an EMBL/GenBank/DDBJ whole genome shotgun (WGS) entry which is preliminary data.</text>
</comment>
<evidence type="ECO:0000313" key="1">
    <source>
        <dbReference type="EMBL" id="GGH64900.1"/>
    </source>
</evidence>
<proteinExistence type="predicted"/>
<dbReference type="EMBL" id="BMFU01000007">
    <property type="protein sequence ID" value="GGH64900.1"/>
    <property type="molecule type" value="Genomic_DNA"/>
</dbReference>
<protein>
    <submittedName>
        <fullName evidence="1">Uncharacterized protein</fullName>
    </submittedName>
</protein>
<reference evidence="2" key="1">
    <citation type="journal article" date="2019" name="Int. J. Syst. Evol. Microbiol.">
        <title>The Global Catalogue of Microorganisms (GCM) 10K type strain sequencing project: providing services to taxonomists for standard genome sequencing and annotation.</title>
        <authorList>
            <consortium name="The Broad Institute Genomics Platform"/>
            <consortium name="The Broad Institute Genome Sequencing Center for Infectious Disease"/>
            <person name="Wu L."/>
            <person name="Ma J."/>
        </authorList>
    </citation>
    <scope>NUCLEOTIDE SEQUENCE [LARGE SCALE GENOMIC DNA]</scope>
    <source>
        <strain evidence="2">CGMCC 1.12770</strain>
    </source>
</reference>
<accession>A0ABQ1ZGJ3</accession>
<evidence type="ECO:0000313" key="2">
    <source>
        <dbReference type="Proteomes" id="UP000652153"/>
    </source>
</evidence>
<sequence>MNGRFMLFNVTVNVRKMESESSSFYTMSHGSAYFPNSLYNVFFAQHDIVVPNKLKSVTSV</sequence>
<gene>
    <name evidence="1" type="ORF">GCM10008014_43760</name>
</gene>
<organism evidence="1 2">
    <name type="scientific">Paenibacillus silvae</name>
    <dbReference type="NCBI Taxonomy" id="1325358"/>
    <lineage>
        <taxon>Bacteria</taxon>
        <taxon>Bacillati</taxon>
        <taxon>Bacillota</taxon>
        <taxon>Bacilli</taxon>
        <taxon>Bacillales</taxon>
        <taxon>Paenibacillaceae</taxon>
        <taxon>Paenibacillus</taxon>
    </lineage>
</organism>